<evidence type="ECO:0000313" key="2">
    <source>
        <dbReference type="Proteomes" id="UP000734854"/>
    </source>
</evidence>
<sequence>MHTVLAVDVYSDKIKHLFDAAEGQEVVRRPWSGRILGIAQKTTSSSFTSQHVKCMGKR</sequence>
<keyword evidence="2" id="KW-1185">Reference proteome</keyword>
<comment type="caution">
    <text evidence="1">The sequence shown here is derived from an EMBL/GenBank/DDBJ whole genome shotgun (WGS) entry which is preliminary data.</text>
</comment>
<accession>A0A8J5GMX4</accession>
<gene>
    <name evidence="1" type="ORF">ZIOFF_031859</name>
</gene>
<organism evidence="1 2">
    <name type="scientific">Zingiber officinale</name>
    <name type="common">Ginger</name>
    <name type="synonym">Amomum zingiber</name>
    <dbReference type="NCBI Taxonomy" id="94328"/>
    <lineage>
        <taxon>Eukaryota</taxon>
        <taxon>Viridiplantae</taxon>
        <taxon>Streptophyta</taxon>
        <taxon>Embryophyta</taxon>
        <taxon>Tracheophyta</taxon>
        <taxon>Spermatophyta</taxon>
        <taxon>Magnoliopsida</taxon>
        <taxon>Liliopsida</taxon>
        <taxon>Zingiberales</taxon>
        <taxon>Zingiberaceae</taxon>
        <taxon>Zingiber</taxon>
    </lineage>
</organism>
<name>A0A8J5GMX4_ZINOF</name>
<dbReference type="AlphaFoldDB" id="A0A8J5GMX4"/>
<proteinExistence type="predicted"/>
<dbReference type="EMBL" id="JACMSC010000009">
    <property type="protein sequence ID" value="KAG6506535.1"/>
    <property type="molecule type" value="Genomic_DNA"/>
</dbReference>
<protein>
    <submittedName>
        <fullName evidence="1">Uncharacterized protein</fullName>
    </submittedName>
</protein>
<evidence type="ECO:0000313" key="1">
    <source>
        <dbReference type="EMBL" id="KAG6506535.1"/>
    </source>
</evidence>
<reference evidence="1 2" key="1">
    <citation type="submission" date="2020-08" db="EMBL/GenBank/DDBJ databases">
        <title>Plant Genome Project.</title>
        <authorList>
            <person name="Zhang R.-G."/>
        </authorList>
    </citation>
    <scope>NUCLEOTIDE SEQUENCE [LARGE SCALE GENOMIC DNA]</scope>
    <source>
        <tissue evidence="1">Rhizome</tissue>
    </source>
</reference>
<dbReference type="Proteomes" id="UP000734854">
    <property type="component" value="Unassembled WGS sequence"/>
</dbReference>